<dbReference type="InterPro" id="IPR032675">
    <property type="entry name" value="LRR_dom_sf"/>
</dbReference>
<feature type="non-terminal residue" evidence="2">
    <location>
        <position position="469"/>
    </location>
</feature>
<reference evidence="2" key="1">
    <citation type="submission" date="2021-02" db="EMBL/GenBank/DDBJ databases">
        <authorList>
            <person name="Dougan E. K."/>
            <person name="Rhodes N."/>
            <person name="Thang M."/>
            <person name="Chan C."/>
        </authorList>
    </citation>
    <scope>NUCLEOTIDE SEQUENCE</scope>
</reference>
<keyword evidence="3" id="KW-1185">Reference proteome</keyword>
<dbReference type="InterPro" id="IPR001611">
    <property type="entry name" value="Leu-rich_rpt"/>
</dbReference>
<name>A0A813E7U8_POLGL</name>
<comment type="caution">
    <text evidence="2">The sequence shown here is derived from an EMBL/GenBank/DDBJ whole genome shotgun (WGS) entry which is preliminary data.</text>
</comment>
<evidence type="ECO:0000256" key="1">
    <source>
        <dbReference type="SAM" id="MobiDB-lite"/>
    </source>
</evidence>
<evidence type="ECO:0000313" key="2">
    <source>
        <dbReference type="EMBL" id="CAE8596309.1"/>
    </source>
</evidence>
<dbReference type="EMBL" id="CAJNNV010008503">
    <property type="protein sequence ID" value="CAE8596309.1"/>
    <property type="molecule type" value="Genomic_DNA"/>
</dbReference>
<evidence type="ECO:0000313" key="3">
    <source>
        <dbReference type="Proteomes" id="UP000654075"/>
    </source>
</evidence>
<dbReference type="AlphaFoldDB" id="A0A813E7U8"/>
<feature type="region of interest" description="Disordered" evidence="1">
    <location>
        <begin position="378"/>
        <end position="403"/>
    </location>
</feature>
<dbReference type="Pfam" id="PF13516">
    <property type="entry name" value="LRR_6"/>
    <property type="match status" value="2"/>
</dbReference>
<feature type="region of interest" description="Disordered" evidence="1">
    <location>
        <begin position="229"/>
        <end position="295"/>
    </location>
</feature>
<dbReference type="Gene3D" id="3.80.10.10">
    <property type="entry name" value="Ribonuclease Inhibitor"/>
    <property type="match status" value="1"/>
</dbReference>
<dbReference type="SUPFAM" id="SSF52047">
    <property type="entry name" value="RNI-like"/>
    <property type="match status" value="1"/>
</dbReference>
<feature type="compositionally biased region" description="Basic and acidic residues" evidence="1">
    <location>
        <begin position="268"/>
        <end position="293"/>
    </location>
</feature>
<dbReference type="Proteomes" id="UP000654075">
    <property type="component" value="Unassembled WGS sequence"/>
</dbReference>
<feature type="region of interest" description="Disordered" evidence="1">
    <location>
        <begin position="339"/>
        <end position="363"/>
    </location>
</feature>
<dbReference type="OrthoDB" id="10397426at2759"/>
<gene>
    <name evidence="2" type="ORF">PGLA1383_LOCUS14775</name>
</gene>
<protein>
    <submittedName>
        <fullName evidence="2">Uncharacterized protein</fullName>
    </submittedName>
</protein>
<sequence>MYFKHYFFTGNRLRGKVVPSKVGSQGESIGKRSCCRLEGEQHRLPTMRYRSGTFTADSQRSNADLPAGLDQACSVIDLDLSFNPVDDEGAEALASAAIASTKEKHILQFKAPWGVERLHLGDTCISSRGCMALCMAVASRAALADAAAKELGSSCDDSFFKSLSVRRVRRPAGLQVVGLKLDDAPAARMRTEAETRLKELWPEPAVAADEAAGASLLPRREATVKSLDDLSYSGSEGGNRPPARSPSPPIDGTPAADDTDANSCGKEQVSDSTERYKVFADPSPHRGGDRSDSGCKTVHMRFTDCPETKVEEVPNITTEDGRSSWFGNGLRLLHGSVQGLLGGSQDPKDDDGEIEGTGGDGPDGMDLWYADEEMFNQPHTVGGRSMLGAKDEDRAPRRRMTPAPASLPAELARAASAPSDAGANNVVMGEARCPCGGTLPAGAVFCPRCGARCTEAGRRAASEMWSPNT</sequence>
<accession>A0A813E7U8</accession>
<organism evidence="2 3">
    <name type="scientific">Polarella glacialis</name>
    <name type="common">Dinoflagellate</name>
    <dbReference type="NCBI Taxonomy" id="89957"/>
    <lineage>
        <taxon>Eukaryota</taxon>
        <taxon>Sar</taxon>
        <taxon>Alveolata</taxon>
        <taxon>Dinophyceae</taxon>
        <taxon>Suessiales</taxon>
        <taxon>Suessiaceae</taxon>
        <taxon>Polarella</taxon>
    </lineage>
</organism>
<proteinExistence type="predicted"/>